<dbReference type="Proteomes" id="UP000820818">
    <property type="component" value="Linkage Group LG8"/>
</dbReference>
<accession>A0AAD5PTN0</accession>
<dbReference type="EMBL" id="WJBH02000008">
    <property type="protein sequence ID" value="KAI9554745.1"/>
    <property type="molecule type" value="Genomic_DNA"/>
</dbReference>
<evidence type="ECO:0000313" key="1">
    <source>
        <dbReference type="EMBL" id="KAI9554745.1"/>
    </source>
</evidence>
<reference evidence="1 2" key="1">
    <citation type="submission" date="2022-05" db="EMBL/GenBank/DDBJ databases">
        <title>A multi-omics perspective on studying reproductive biology in Daphnia sinensis.</title>
        <authorList>
            <person name="Jia J."/>
        </authorList>
    </citation>
    <scope>NUCLEOTIDE SEQUENCE [LARGE SCALE GENOMIC DNA]</scope>
    <source>
        <strain evidence="1 2">WSL</strain>
    </source>
</reference>
<proteinExistence type="predicted"/>
<protein>
    <submittedName>
        <fullName evidence="1">Uncharacterized protein</fullName>
    </submittedName>
</protein>
<organism evidence="1 2">
    <name type="scientific">Daphnia sinensis</name>
    <dbReference type="NCBI Taxonomy" id="1820382"/>
    <lineage>
        <taxon>Eukaryota</taxon>
        <taxon>Metazoa</taxon>
        <taxon>Ecdysozoa</taxon>
        <taxon>Arthropoda</taxon>
        <taxon>Crustacea</taxon>
        <taxon>Branchiopoda</taxon>
        <taxon>Diplostraca</taxon>
        <taxon>Cladocera</taxon>
        <taxon>Anomopoda</taxon>
        <taxon>Daphniidae</taxon>
        <taxon>Daphnia</taxon>
        <taxon>Daphnia similis group</taxon>
    </lineage>
</organism>
<evidence type="ECO:0000313" key="2">
    <source>
        <dbReference type="Proteomes" id="UP000820818"/>
    </source>
</evidence>
<name>A0AAD5PTN0_9CRUS</name>
<comment type="caution">
    <text evidence="1">The sequence shown here is derived from an EMBL/GenBank/DDBJ whole genome shotgun (WGS) entry which is preliminary data.</text>
</comment>
<gene>
    <name evidence="1" type="ORF">GHT06_020021</name>
</gene>
<dbReference type="AlphaFoldDB" id="A0AAD5PTN0"/>
<sequence>MDVEMLRTLVILVKHRYENATKRKEETIIVATTPYGTHINDSGSLLWDSCYSGRLLFTMNPCGHH</sequence>
<keyword evidence="2" id="KW-1185">Reference proteome</keyword>